<gene>
    <name evidence="4" type="ORF">Tci_590539</name>
</gene>
<keyword evidence="2" id="KW-0175">Coiled coil</keyword>
<evidence type="ECO:0000256" key="2">
    <source>
        <dbReference type="SAM" id="Coils"/>
    </source>
</evidence>
<name>A0A699J9D7_TANCI</name>
<dbReference type="InterPro" id="IPR001878">
    <property type="entry name" value="Znf_CCHC"/>
</dbReference>
<dbReference type="GO" id="GO:0008270">
    <property type="term" value="F:zinc ion binding"/>
    <property type="evidence" value="ECO:0007669"/>
    <property type="project" value="UniProtKB-KW"/>
</dbReference>
<organism evidence="4">
    <name type="scientific">Tanacetum cinerariifolium</name>
    <name type="common">Dalmatian daisy</name>
    <name type="synonym">Chrysanthemum cinerariifolium</name>
    <dbReference type="NCBI Taxonomy" id="118510"/>
    <lineage>
        <taxon>Eukaryota</taxon>
        <taxon>Viridiplantae</taxon>
        <taxon>Streptophyta</taxon>
        <taxon>Embryophyta</taxon>
        <taxon>Tracheophyta</taxon>
        <taxon>Spermatophyta</taxon>
        <taxon>Magnoliopsida</taxon>
        <taxon>eudicotyledons</taxon>
        <taxon>Gunneridae</taxon>
        <taxon>Pentapetalae</taxon>
        <taxon>asterids</taxon>
        <taxon>campanulids</taxon>
        <taxon>Asterales</taxon>
        <taxon>Asteraceae</taxon>
        <taxon>Asteroideae</taxon>
        <taxon>Anthemideae</taxon>
        <taxon>Anthemidinae</taxon>
        <taxon>Tanacetum</taxon>
    </lineage>
</organism>
<keyword evidence="1" id="KW-0479">Metal-binding</keyword>
<sequence>MEQYLTNTDYGLWQVIMNGDEPVQTTRDDNGVETEKFLRALPSSWNNIALIMRNKEGIDELDINDLYNDLIVFEFDIKGSHGSSSNSHNVAFLSAKDINNINEVNAANGVSTTAGHSSSGQASSSSYTDDLMFSFFATQSNSPQLDDKDLEQIDHDDLEEMDLKWQMTMLSMRVKQYYKKTGRKLNFNSKEPISFDKTKVECFNCHRRGHFTRECRAPRNQGNRNGYTRKATLIEEPKALKRQVQIDLDEEVARQLEAKLNVDINWNAVIEQVKRSERLTDVKEVRKDKEVEVESSKREGESLEQEIVKKQKMKQEAEELKKRLQTVPDDDDDDVYAYATPLASKIPIVDYKIHTERNIPYFKIIKADGNHRLFMSFSTMMKDFDREDLESLWKIIRERFEKTEPKNYLDDYLLNTLKIMFEKPN</sequence>
<evidence type="ECO:0000259" key="3">
    <source>
        <dbReference type="PROSITE" id="PS50158"/>
    </source>
</evidence>
<feature type="coiled-coil region" evidence="2">
    <location>
        <begin position="286"/>
        <end position="330"/>
    </location>
</feature>
<dbReference type="SUPFAM" id="SSF57756">
    <property type="entry name" value="Retrovirus zinc finger-like domains"/>
    <property type="match status" value="1"/>
</dbReference>
<evidence type="ECO:0000256" key="1">
    <source>
        <dbReference type="PROSITE-ProRule" id="PRU00047"/>
    </source>
</evidence>
<accession>A0A699J9D7</accession>
<proteinExistence type="predicted"/>
<feature type="domain" description="CCHC-type" evidence="3">
    <location>
        <begin position="202"/>
        <end position="216"/>
    </location>
</feature>
<dbReference type="GO" id="GO:0003676">
    <property type="term" value="F:nucleic acid binding"/>
    <property type="evidence" value="ECO:0007669"/>
    <property type="project" value="InterPro"/>
</dbReference>
<dbReference type="PROSITE" id="PS50158">
    <property type="entry name" value="ZF_CCHC"/>
    <property type="match status" value="1"/>
</dbReference>
<evidence type="ECO:0000313" key="4">
    <source>
        <dbReference type="EMBL" id="GFA18567.1"/>
    </source>
</evidence>
<keyword evidence="1" id="KW-0862">Zinc</keyword>
<protein>
    <recommendedName>
        <fullName evidence="3">CCHC-type domain-containing protein</fullName>
    </recommendedName>
</protein>
<dbReference type="InterPro" id="IPR036875">
    <property type="entry name" value="Znf_CCHC_sf"/>
</dbReference>
<dbReference type="Gene3D" id="4.10.60.10">
    <property type="entry name" value="Zinc finger, CCHC-type"/>
    <property type="match status" value="1"/>
</dbReference>
<comment type="caution">
    <text evidence="4">The sequence shown here is derived from an EMBL/GenBank/DDBJ whole genome shotgun (WGS) entry which is preliminary data.</text>
</comment>
<dbReference type="AlphaFoldDB" id="A0A699J9D7"/>
<feature type="non-terminal residue" evidence="4">
    <location>
        <position position="425"/>
    </location>
</feature>
<dbReference type="EMBL" id="BKCJ010382260">
    <property type="protein sequence ID" value="GFA18567.1"/>
    <property type="molecule type" value="Genomic_DNA"/>
</dbReference>
<reference evidence="4" key="1">
    <citation type="journal article" date="2019" name="Sci. Rep.">
        <title>Draft genome of Tanacetum cinerariifolium, the natural source of mosquito coil.</title>
        <authorList>
            <person name="Yamashiro T."/>
            <person name="Shiraishi A."/>
            <person name="Satake H."/>
            <person name="Nakayama K."/>
        </authorList>
    </citation>
    <scope>NUCLEOTIDE SEQUENCE</scope>
</reference>
<keyword evidence="1" id="KW-0863">Zinc-finger</keyword>